<feature type="domain" description="UspA" evidence="2">
    <location>
        <begin position="160"/>
        <end position="311"/>
    </location>
</feature>
<dbReference type="Proteomes" id="UP000070589">
    <property type="component" value="Unassembled WGS sequence"/>
</dbReference>
<dbReference type="Pfam" id="PF00582">
    <property type="entry name" value="Usp"/>
    <property type="match status" value="2"/>
</dbReference>
<protein>
    <recommendedName>
        <fullName evidence="2">UspA domain-containing protein</fullName>
    </recommendedName>
</protein>
<comment type="caution">
    <text evidence="3">The sequence shown here is derived from an EMBL/GenBank/DDBJ whole genome shotgun (WGS) entry which is preliminary data.</text>
</comment>
<accession>A0A133U871</accession>
<dbReference type="PANTHER" id="PTHR46268:SF6">
    <property type="entry name" value="UNIVERSAL STRESS PROTEIN UP12"/>
    <property type="match status" value="1"/>
</dbReference>
<dbReference type="InterPro" id="IPR006016">
    <property type="entry name" value="UspA"/>
</dbReference>
<evidence type="ECO:0000313" key="4">
    <source>
        <dbReference type="Proteomes" id="UP000070589"/>
    </source>
</evidence>
<evidence type="ECO:0000313" key="3">
    <source>
        <dbReference type="EMBL" id="KXA90402.1"/>
    </source>
</evidence>
<comment type="similarity">
    <text evidence="1">Belongs to the universal stress protein A family.</text>
</comment>
<dbReference type="InterPro" id="IPR014729">
    <property type="entry name" value="Rossmann-like_a/b/a_fold"/>
</dbReference>
<dbReference type="PANTHER" id="PTHR46268">
    <property type="entry name" value="STRESS RESPONSE PROTEIN NHAX"/>
    <property type="match status" value="1"/>
</dbReference>
<reference evidence="3 4" key="1">
    <citation type="journal article" date="2016" name="Sci. Rep.">
        <title>Metabolic traits of an uncultured archaeal lineage -MSBL1- from brine pools of the Red Sea.</title>
        <authorList>
            <person name="Mwirichia R."/>
            <person name="Alam I."/>
            <person name="Rashid M."/>
            <person name="Vinu M."/>
            <person name="Ba-Alawi W."/>
            <person name="Anthony Kamau A."/>
            <person name="Kamanda Ngugi D."/>
            <person name="Goker M."/>
            <person name="Klenk H.P."/>
            <person name="Bajic V."/>
            <person name="Stingl U."/>
        </authorList>
    </citation>
    <scope>NUCLEOTIDE SEQUENCE [LARGE SCALE GENOMIC DNA]</scope>
    <source>
        <strain evidence="3">SCGC-AAA259D14</strain>
    </source>
</reference>
<sequence length="314" mass="34997">MENMLEKILVPVDSIKNSYTFLAVEGAVDFAKGCGVQEEVELVFLHVFPSSVRIPTDRRKRIEDLDQEEMKLEFRVISEICEESGLNNVRTLFKRGKTDVKIVETAEEGGADLIIMGSGKIHDKSAAGRINKFFYGSVTEKVVHEAPCSVLVVRPGMGLERFLVPVDSIEWDNTMRAIENAITFASGCQGEQPELIFMHVLHSPSGAESKDERIRLERGRIRTEFDTIKELCDKKGVSNVSTIVKEGDPEREKGVDEEIVETALEKNVDVVVMGSGKLHDRSVSGRVQKFVYGSVTEKVLHEAPCSILITRPMS</sequence>
<evidence type="ECO:0000259" key="2">
    <source>
        <dbReference type="Pfam" id="PF00582"/>
    </source>
</evidence>
<gene>
    <name evidence="3" type="ORF">AKJ62_00920</name>
</gene>
<dbReference type="PRINTS" id="PR01438">
    <property type="entry name" value="UNVRSLSTRESS"/>
</dbReference>
<evidence type="ECO:0000256" key="1">
    <source>
        <dbReference type="ARBA" id="ARBA00008791"/>
    </source>
</evidence>
<dbReference type="EMBL" id="LHXL01000006">
    <property type="protein sequence ID" value="KXA90402.1"/>
    <property type="molecule type" value="Genomic_DNA"/>
</dbReference>
<organism evidence="3 4">
    <name type="scientific">candidate division MSBL1 archaeon SCGC-AAA259D14</name>
    <dbReference type="NCBI Taxonomy" id="1698261"/>
    <lineage>
        <taxon>Archaea</taxon>
        <taxon>Methanobacteriati</taxon>
        <taxon>Methanobacteriota</taxon>
        <taxon>candidate division MSBL1</taxon>
    </lineage>
</organism>
<keyword evidence="4" id="KW-1185">Reference proteome</keyword>
<name>A0A133U871_9EURY</name>
<dbReference type="AlphaFoldDB" id="A0A133U871"/>
<dbReference type="SUPFAM" id="SSF52402">
    <property type="entry name" value="Adenine nucleotide alpha hydrolases-like"/>
    <property type="match status" value="2"/>
</dbReference>
<proteinExistence type="inferred from homology"/>
<feature type="domain" description="UspA" evidence="2">
    <location>
        <begin position="4"/>
        <end position="154"/>
    </location>
</feature>
<dbReference type="InterPro" id="IPR006015">
    <property type="entry name" value="Universal_stress_UspA"/>
</dbReference>
<dbReference type="Gene3D" id="3.40.50.620">
    <property type="entry name" value="HUPs"/>
    <property type="match status" value="2"/>
</dbReference>
<dbReference type="CDD" id="cd00293">
    <property type="entry name" value="USP-like"/>
    <property type="match status" value="2"/>
</dbReference>